<dbReference type="RefSeq" id="XP_028141210.1">
    <property type="nucleotide sequence ID" value="XM_028285409.1"/>
</dbReference>
<dbReference type="GO" id="GO:0003779">
    <property type="term" value="F:actin binding"/>
    <property type="evidence" value="ECO:0007669"/>
    <property type="project" value="InterPro"/>
</dbReference>
<gene>
    <name evidence="2" type="primary">LOC114335213</name>
</gene>
<organism evidence="2">
    <name type="scientific">Diabrotica virgifera virgifera</name>
    <name type="common">western corn rootworm</name>
    <dbReference type="NCBI Taxonomy" id="50390"/>
    <lineage>
        <taxon>Eukaryota</taxon>
        <taxon>Metazoa</taxon>
        <taxon>Ecdysozoa</taxon>
        <taxon>Arthropoda</taxon>
        <taxon>Hexapoda</taxon>
        <taxon>Insecta</taxon>
        <taxon>Pterygota</taxon>
        <taxon>Neoptera</taxon>
        <taxon>Endopterygota</taxon>
        <taxon>Coleoptera</taxon>
        <taxon>Polyphaga</taxon>
        <taxon>Cucujiformia</taxon>
        <taxon>Chrysomeloidea</taxon>
        <taxon>Chrysomelidae</taxon>
        <taxon>Galerucinae</taxon>
        <taxon>Diabroticina</taxon>
        <taxon>Diabroticites</taxon>
        <taxon>Diabrotica</taxon>
    </lineage>
</organism>
<name>A0A6P7G9P6_DIAVI</name>
<dbReference type="InterPro" id="IPR011989">
    <property type="entry name" value="ARM-like"/>
</dbReference>
<sequence length="149" mass="17058">MDSSRIGLDFIVENPDYIRKLAAALDTQNATVKKQVFELLSALCVHNEDGRARALDTLDHFKKLKSERYRLSVIVHELDRATAVDYQTALVAFINCLIISTPRLNDRTRLRNEFIGESKCPNFSYIINCVINSIQYYALTCTLELTRAR</sequence>
<dbReference type="PANTHER" id="PTHR46345:SF8">
    <property type="entry name" value="FORMIN 3, ISOFORM B"/>
    <property type="match status" value="1"/>
</dbReference>
<reference evidence="2" key="1">
    <citation type="submission" date="2025-08" db="UniProtKB">
        <authorList>
            <consortium name="RefSeq"/>
        </authorList>
    </citation>
    <scope>IDENTIFICATION</scope>
    <source>
        <tissue evidence="2">Whole insect</tissue>
    </source>
</reference>
<dbReference type="InterPro" id="IPR014768">
    <property type="entry name" value="GBD/FH3_dom"/>
</dbReference>
<accession>A0A6P7G9P6</accession>
<dbReference type="Gene3D" id="1.25.10.10">
    <property type="entry name" value="Leucine-rich Repeat Variant"/>
    <property type="match status" value="1"/>
</dbReference>
<dbReference type="InParanoid" id="A0A6P7G9P6"/>
<feature type="domain" description="GBD/FH3" evidence="1">
    <location>
        <begin position="1"/>
        <end position="149"/>
    </location>
</feature>
<dbReference type="Pfam" id="PF06367">
    <property type="entry name" value="Drf_FH3"/>
    <property type="match status" value="1"/>
</dbReference>
<dbReference type="InterPro" id="IPR016024">
    <property type="entry name" value="ARM-type_fold"/>
</dbReference>
<proteinExistence type="predicted"/>
<dbReference type="PROSITE" id="PS51232">
    <property type="entry name" value="GBD_FH3"/>
    <property type="match status" value="1"/>
</dbReference>
<dbReference type="InterPro" id="IPR010472">
    <property type="entry name" value="FH3_dom"/>
</dbReference>
<dbReference type="SUPFAM" id="SSF48371">
    <property type="entry name" value="ARM repeat"/>
    <property type="match status" value="1"/>
</dbReference>
<evidence type="ECO:0000313" key="2">
    <source>
        <dbReference type="RefSeq" id="XP_028141210.1"/>
    </source>
</evidence>
<dbReference type="AlphaFoldDB" id="A0A6P7G9P6"/>
<dbReference type="PANTHER" id="PTHR46345">
    <property type="entry name" value="INVERTED FORMIN-2"/>
    <property type="match status" value="1"/>
</dbReference>
<evidence type="ECO:0000259" key="1">
    <source>
        <dbReference type="PROSITE" id="PS51232"/>
    </source>
</evidence>
<protein>
    <submittedName>
        <fullName evidence="2">Inverted formin-2-like</fullName>
    </submittedName>
</protein>